<dbReference type="AlphaFoldDB" id="A0A2Z4U8K4"/>
<evidence type="ECO:0000256" key="2">
    <source>
        <dbReference type="ARBA" id="ARBA00022485"/>
    </source>
</evidence>
<dbReference type="Pfam" id="PF13534">
    <property type="entry name" value="Fer4_17"/>
    <property type="match status" value="1"/>
</dbReference>
<evidence type="ECO:0000256" key="5">
    <source>
        <dbReference type="ARBA" id="ARBA00022982"/>
    </source>
</evidence>
<dbReference type="Pfam" id="PF01512">
    <property type="entry name" value="Complex1_51K"/>
    <property type="match status" value="1"/>
</dbReference>
<dbReference type="Gene3D" id="3.40.50.11540">
    <property type="entry name" value="NADH-ubiquinone oxidoreductase 51kDa subunit"/>
    <property type="match status" value="1"/>
</dbReference>
<dbReference type="PROSITE" id="PS51379">
    <property type="entry name" value="4FE4S_FER_2"/>
    <property type="match status" value="1"/>
</dbReference>
<keyword evidence="7" id="KW-0411">Iron-sulfur</keyword>
<dbReference type="PROSITE" id="PS00198">
    <property type="entry name" value="4FE4S_FER_1"/>
    <property type="match status" value="1"/>
</dbReference>
<sequence>MSFVETIKEAGIVGAGGAGFPTYVKLNAKAEYFIINAAECEPLIETDKYLCRTFPERIIRTAVLVAEHLEAAHCVIATKAKYKREIAALQQEIDRQNAKVEIFGMRTFYPAGDEQVIVQEVTGRSVPERGLPLDVGCVVDNVGTVLSIADALEGKPVSEKYLSVTGAVSHTGMYHVPLGTPITQILESAKLTEREYAVILGGPMMGKMLKTEEEIKKACVTKTTGNLLVLPKDHYLVKRSELPRERMIRQAAAACIQCRMCTDMCPRFMLGHEIRPNVVMRNLWRESMLTDATEFEAAFGSAVNCCSCGVCEMFACPMGLSPRKMNEYAKGLLREKGINPERNMRPQAREGIENRKIPTERLIARLDLTPYVTHELPEERKLSVKECRIPLSQHIGKPALAAVHVGERVEKNALVAQAAEGLSVNIHTGMAGIVKEVTDTYIRICGEEV</sequence>
<dbReference type="PIRSF" id="PIRSF036408">
    <property type="entry name" value="PduS_prd"/>
    <property type="match status" value="1"/>
</dbReference>
<dbReference type="Gene3D" id="1.10.1060.10">
    <property type="entry name" value="Alpha-helical ferredoxin"/>
    <property type="match status" value="1"/>
</dbReference>
<evidence type="ECO:0000259" key="8">
    <source>
        <dbReference type="PROSITE" id="PS51379"/>
    </source>
</evidence>
<dbReference type="InterPro" id="IPR017900">
    <property type="entry name" value="4Fe4S_Fe_S_CS"/>
</dbReference>
<accession>A0A2Z4U8K4</accession>
<dbReference type="GO" id="GO:0016020">
    <property type="term" value="C:membrane"/>
    <property type="evidence" value="ECO:0007669"/>
    <property type="project" value="InterPro"/>
</dbReference>
<dbReference type="GO" id="GO:0046872">
    <property type="term" value="F:metal ion binding"/>
    <property type="evidence" value="ECO:0007669"/>
    <property type="project" value="UniProtKB-KW"/>
</dbReference>
<keyword evidence="5" id="KW-0249">Electron transport</keyword>
<keyword evidence="2" id="KW-0004">4Fe-4S</keyword>
<dbReference type="InterPro" id="IPR010208">
    <property type="entry name" value="Ion_transpt_RnfC/RsxC"/>
</dbReference>
<dbReference type="Pfam" id="PF13375">
    <property type="entry name" value="RnfC_N"/>
    <property type="match status" value="1"/>
</dbReference>
<proteinExistence type="predicted"/>
<dbReference type="Proteomes" id="UP000250003">
    <property type="component" value="Chromosome"/>
</dbReference>
<dbReference type="InterPro" id="IPR017054">
    <property type="entry name" value="PduS"/>
</dbReference>
<dbReference type="KEGG" id="blau:DQQ01_02480"/>
<dbReference type="OrthoDB" id="9767754at2"/>
<dbReference type="PANTHER" id="PTHR43034">
    <property type="entry name" value="ION-TRANSLOCATING OXIDOREDUCTASE COMPLEX SUBUNIT C"/>
    <property type="match status" value="1"/>
</dbReference>
<name>A0A2Z4U8K4_9FIRM</name>
<evidence type="ECO:0000313" key="9">
    <source>
        <dbReference type="EMBL" id="AWY97204.1"/>
    </source>
</evidence>
<dbReference type="GO" id="GO:0051539">
    <property type="term" value="F:4 iron, 4 sulfur cluster binding"/>
    <property type="evidence" value="ECO:0007669"/>
    <property type="project" value="UniProtKB-KW"/>
</dbReference>
<dbReference type="SUPFAM" id="SSF46548">
    <property type="entry name" value="alpha-helical ferredoxin"/>
    <property type="match status" value="1"/>
</dbReference>
<evidence type="ECO:0000313" key="10">
    <source>
        <dbReference type="Proteomes" id="UP000250003"/>
    </source>
</evidence>
<dbReference type="InterPro" id="IPR017896">
    <property type="entry name" value="4Fe4S_Fe-S-bd"/>
</dbReference>
<evidence type="ECO:0000256" key="7">
    <source>
        <dbReference type="ARBA" id="ARBA00023014"/>
    </source>
</evidence>
<dbReference type="PANTHER" id="PTHR43034:SF2">
    <property type="entry name" value="ION-TRANSLOCATING OXIDOREDUCTASE COMPLEX SUBUNIT C"/>
    <property type="match status" value="1"/>
</dbReference>
<evidence type="ECO:0000256" key="1">
    <source>
        <dbReference type="ARBA" id="ARBA00022448"/>
    </source>
</evidence>
<dbReference type="GO" id="GO:0009055">
    <property type="term" value="F:electron transfer activity"/>
    <property type="evidence" value="ECO:0007669"/>
    <property type="project" value="InterPro"/>
</dbReference>
<dbReference type="SUPFAM" id="SSF142984">
    <property type="entry name" value="Nqo1 middle domain-like"/>
    <property type="match status" value="1"/>
</dbReference>
<gene>
    <name evidence="9" type="ORF">DQQ01_02480</name>
</gene>
<evidence type="ECO:0000256" key="4">
    <source>
        <dbReference type="ARBA" id="ARBA00022737"/>
    </source>
</evidence>
<protein>
    <submittedName>
        <fullName evidence="9">Proton-conducting membrane transporter</fullName>
    </submittedName>
</protein>
<dbReference type="RefSeq" id="WP_111918138.1">
    <property type="nucleotide sequence ID" value="NZ_CP030280.1"/>
</dbReference>
<reference evidence="10" key="1">
    <citation type="submission" date="2018-06" db="EMBL/GenBank/DDBJ databases">
        <title>Description of Blautia argi sp. nov., a new anaerobic isolated from dog feces.</title>
        <authorList>
            <person name="Chang Y.-H."/>
            <person name="Paek J."/>
            <person name="Shin Y."/>
        </authorList>
    </citation>
    <scope>NUCLEOTIDE SEQUENCE [LARGE SCALE GENOMIC DNA]</scope>
    <source>
        <strain evidence="10">KCTC 15426</strain>
    </source>
</reference>
<keyword evidence="6" id="KW-0408">Iron</keyword>
<evidence type="ECO:0000256" key="3">
    <source>
        <dbReference type="ARBA" id="ARBA00022723"/>
    </source>
</evidence>
<dbReference type="InterPro" id="IPR011538">
    <property type="entry name" value="Nuo51_FMN-bd"/>
</dbReference>
<organism evidence="9 10">
    <name type="scientific">Blautia argi</name>
    <dbReference type="NCBI Taxonomy" id="1912897"/>
    <lineage>
        <taxon>Bacteria</taxon>
        <taxon>Bacillati</taxon>
        <taxon>Bacillota</taxon>
        <taxon>Clostridia</taxon>
        <taxon>Lachnospirales</taxon>
        <taxon>Lachnospiraceae</taxon>
        <taxon>Blautia</taxon>
    </lineage>
</organism>
<evidence type="ECO:0000256" key="6">
    <source>
        <dbReference type="ARBA" id="ARBA00023004"/>
    </source>
</evidence>
<feature type="domain" description="4Fe-4S ferredoxin-type" evidence="8">
    <location>
        <begin position="245"/>
        <end position="275"/>
    </location>
</feature>
<dbReference type="InterPro" id="IPR026902">
    <property type="entry name" value="RnfC_N"/>
</dbReference>
<dbReference type="InterPro" id="IPR009051">
    <property type="entry name" value="Helical_ferredxn"/>
</dbReference>
<keyword evidence="4" id="KW-0677">Repeat</keyword>
<dbReference type="InterPro" id="IPR037225">
    <property type="entry name" value="Nuo51_FMN-bd_sf"/>
</dbReference>
<dbReference type="EMBL" id="CP030280">
    <property type="protein sequence ID" value="AWY97204.1"/>
    <property type="molecule type" value="Genomic_DNA"/>
</dbReference>
<keyword evidence="10" id="KW-1185">Reference proteome</keyword>
<keyword evidence="1" id="KW-0813">Transport</keyword>
<dbReference type="SUPFAM" id="SSF142019">
    <property type="entry name" value="Nqo1 FMN-binding domain-like"/>
    <property type="match status" value="1"/>
</dbReference>
<keyword evidence="3" id="KW-0479">Metal-binding</keyword>